<protein>
    <recommendedName>
        <fullName evidence="3">J domain-containing protein</fullName>
    </recommendedName>
</protein>
<dbReference type="Gene3D" id="1.10.287.110">
    <property type="entry name" value="DnaJ domain"/>
    <property type="match status" value="1"/>
</dbReference>
<name>A0A250X1I7_9CHLO</name>
<feature type="domain" description="J" evidence="3">
    <location>
        <begin position="26"/>
        <end position="88"/>
    </location>
</feature>
<dbReference type="CDD" id="cd06257">
    <property type="entry name" value="DnaJ"/>
    <property type="match status" value="1"/>
</dbReference>
<dbReference type="InterPro" id="IPR001623">
    <property type="entry name" value="DnaJ_domain"/>
</dbReference>
<dbReference type="InterPro" id="IPR052448">
    <property type="entry name" value="DnaJ_C16_autophagy_reg"/>
</dbReference>
<proteinExistence type="predicted"/>
<feature type="region of interest" description="Disordered" evidence="1">
    <location>
        <begin position="611"/>
        <end position="635"/>
    </location>
</feature>
<evidence type="ECO:0000256" key="1">
    <source>
        <dbReference type="SAM" id="MobiDB-lite"/>
    </source>
</evidence>
<dbReference type="Proteomes" id="UP000232323">
    <property type="component" value="Unassembled WGS sequence"/>
</dbReference>
<dbReference type="EMBL" id="BEGY01000019">
    <property type="protein sequence ID" value="GAX76752.1"/>
    <property type="molecule type" value="Genomic_DNA"/>
</dbReference>
<dbReference type="InterPro" id="IPR036869">
    <property type="entry name" value="J_dom_sf"/>
</dbReference>
<feature type="signal peptide" evidence="2">
    <location>
        <begin position="1"/>
        <end position="23"/>
    </location>
</feature>
<dbReference type="OrthoDB" id="541671at2759"/>
<gene>
    <name evidence="4" type="ORF">CEUSTIGMA_g4199.t1</name>
</gene>
<accession>A0A250X1I7</accession>
<dbReference type="AlphaFoldDB" id="A0A250X1I7"/>
<dbReference type="Pfam" id="PF00226">
    <property type="entry name" value="DnaJ"/>
    <property type="match status" value="1"/>
</dbReference>
<evidence type="ECO:0000313" key="4">
    <source>
        <dbReference type="EMBL" id="GAX76752.1"/>
    </source>
</evidence>
<dbReference type="STRING" id="1157962.A0A250X1I7"/>
<evidence type="ECO:0000313" key="5">
    <source>
        <dbReference type="Proteomes" id="UP000232323"/>
    </source>
</evidence>
<evidence type="ECO:0000259" key="3">
    <source>
        <dbReference type="PROSITE" id="PS50076"/>
    </source>
</evidence>
<dbReference type="SMART" id="SM00271">
    <property type="entry name" value="DnaJ"/>
    <property type="match status" value="1"/>
</dbReference>
<dbReference type="InterPro" id="IPR018253">
    <property type="entry name" value="DnaJ_domain_CS"/>
</dbReference>
<comment type="caution">
    <text evidence="4">The sequence shown here is derived from an EMBL/GenBank/DDBJ whole genome shotgun (WGS) entry which is preliminary data.</text>
</comment>
<dbReference type="PROSITE" id="PS00636">
    <property type="entry name" value="DNAJ_1"/>
    <property type="match status" value="1"/>
</dbReference>
<dbReference type="PANTHER" id="PTHR44303">
    <property type="entry name" value="DNAJ HOMOLOG SUBFAMILY C MEMBER 16"/>
    <property type="match status" value="1"/>
</dbReference>
<dbReference type="PANTHER" id="PTHR44303:SF2">
    <property type="entry name" value="DNAJ HOMOLOG SUBFAMILY C MEMBER 16"/>
    <property type="match status" value="1"/>
</dbReference>
<sequence>MRGRSSHVSALVIIFFLSYLVLGIKDPYRSLGLTKSASDDEIKRAYRKLAVKYHPDKNPKGKEKFVEIQEAYELLADPQKKRQYDLGGGDLSALSATATASSSPWLILVWSELVLECRTSSQAWEAVWKVMSSGGIGQEWVKMGRVHYRSQQHLVHWINQGVGGWRPISHDTLPVVLGVPSLCTSFSCMVRYHGDLSINKVQEFVAESLLKLAPIPSLSLNAYDILLANASPLKVVALAFGRSEGQGSLALRMLSKKRGDMVHFVRVTYKEAEVEQWQEKLQLQSSLPAPPFVVILRGPGSKPEVLVVSKGASSDLEKEMESKGLIWQALPALRPATAGPLGCLNGDASGSPLADLCVVAVSTGLDRQRQEAGRYNAWRLQQLLWEFGNAGSRNSKVDLKAVAKAMEAGKLRVVWLDASTQPEFCRYHRPAQDDELFPCGIPWWQFALNRVLRRPVRHLPMRLMAFKPLDLRKKRDMQWIRRPPPALLYQHATLPSLDLSQPDLTDSQLWEAAAWIAACHASSSLTGKGAIKVDLQGGMNNPPPLSEDDVPGLFDSGTEKVTQLFRWVRRSAGELAGSGFGEEAVQALSSVVILLVLALLHFVWYQTAHPGMPPQQRSSNNRAPSAAGGGSGPPS</sequence>
<evidence type="ECO:0000256" key="2">
    <source>
        <dbReference type="SAM" id="SignalP"/>
    </source>
</evidence>
<organism evidence="4 5">
    <name type="scientific">Chlamydomonas eustigma</name>
    <dbReference type="NCBI Taxonomy" id="1157962"/>
    <lineage>
        <taxon>Eukaryota</taxon>
        <taxon>Viridiplantae</taxon>
        <taxon>Chlorophyta</taxon>
        <taxon>core chlorophytes</taxon>
        <taxon>Chlorophyceae</taxon>
        <taxon>CS clade</taxon>
        <taxon>Chlamydomonadales</taxon>
        <taxon>Chlamydomonadaceae</taxon>
        <taxon>Chlamydomonas</taxon>
    </lineage>
</organism>
<dbReference type="PRINTS" id="PR00625">
    <property type="entry name" value="JDOMAIN"/>
</dbReference>
<reference evidence="4 5" key="1">
    <citation type="submission" date="2017-08" db="EMBL/GenBank/DDBJ databases">
        <title>Acidophilic green algal genome provides insights into adaptation to an acidic environment.</title>
        <authorList>
            <person name="Hirooka S."/>
            <person name="Hirose Y."/>
            <person name="Kanesaki Y."/>
            <person name="Higuchi S."/>
            <person name="Fujiwara T."/>
            <person name="Onuma R."/>
            <person name="Era A."/>
            <person name="Ohbayashi R."/>
            <person name="Uzuka A."/>
            <person name="Nozaki H."/>
            <person name="Yoshikawa H."/>
            <person name="Miyagishima S.Y."/>
        </authorList>
    </citation>
    <scope>NUCLEOTIDE SEQUENCE [LARGE SCALE GENOMIC DNA]</scope>
    <source>
        <strain evidence="4 5">NIES-2499</strain>
    </source>
</reference>
<dbReference type="SUPFAM" id="SSF46565">
    <property type="entry name" value="Chaperone J-domain"/>
    <property type="match status" value="1"/>
</dbReference>
<dbReference type="PROSITE" id="PS50076">
    <property type="entry name" value="DNAJ_2"/>
    <property type="match status" value="1"/>
</dbReference>
<keyword evidence="5" id="KW-1185">Reference proteome</keyword>
<feature type="chain" id="PRO_5012219604" description="J domain-containing protein" evidence="2">
    <location>
        <begin position="24"/>
        <end position="635"/>
    </location>
</feature>
<keyword evidence="2" id="KW-0732">Signal</keyword>